<feature type="region of interest" description="Disordered" evidence="1">
    <location>
        <begin position="56"/>
        <end position="77"/>
    </location>
</feature>
<dbReference type="EMBL" id="CP036287">
    <property type="protein sequence ID" value="QDU65997.1"/>
    <property type="molecule type" value="Genomic_DNA"/>
</dbReference>
<accession>A0A518BG88</accession>
<feature type="transmembrane region" description="Helical" evidence="2">
    <location>
        <begin position="12"/>
        <end position="31"/>
    </location>
</feature>
<dbReference type="KEGG" id="pbap:Pla133_10630"/>
<keyword evidence="2" id="KW-0472">Membrane</keyword>
<dbReference type="Proteomes" id="UP000316921">
    <property type="component" value="Chromosome"/>
</dbReference>
<dbReference type="RefSeq" id="WP_145063145.1">
    <property type="nucleotide sequence ID" value="NZ_CP036287.1"/>
</dbReference>
<protein>
    <submittedName>
        <fullName evidence="3">Uncharacterized protein</fullName>
    </submittedName>
</protein>
<evidence type="ECO:0000256" key="1">
    <source>
        <dbReference type="SAM" id="MobiDB-lite"/>
    </source>
</evidence>
<sequence length="562" mass="60830">MSRQGHERGTWWGAAGVAVALLILAVTALLLGRSRMDRQLDAAVATDVADAEVAELPREVSEPGERPVERRRPTSGEVAAEAELEPLRIDIRSRTSLDVPTTVVMTIVDDSHGSSRSMPCRHAPHAPASRFEVPSGATELTSTERAVFWFRRGAEVLASDRLDGPALHGMAPLGGVEVNRVQGGLHVRTFDAVDRARVMDPEVTLTAVDDLVMIDSAGHELARAETSGEKRPEWSRWQVQVHPRVPISAEFEVSAPGYRPRRIRHAAAGGDKPEFLDVTLDALNPHERSVELEAAGLPASVRELNFEIRLGDDERCEATMGAIVLHRSESGTFTGSVRTGGQDYAQLRWQTELLDTAERDDSGFRFRAMATTVAISDLGPWGPLGTPGASAARVTGSTRFFGTWMRAGLADGQWFLLSSLGTRHAAFKIEWPAERPGEPDGVAIVPVAAGSHRVVDSSTGVHVEVRLEDLQACLDLLGPDAKLVVALAPRGLSFHPGWRRTLESEATRIEYELLPGEYRANLLDATALNDKDLPGSTVAFRVPEEPAGPIVVRVPTPTGPAR</sequence>
<feature type="region of interest" description="Disordered" evidence="1">
    <location>
        <begin position="111"/>
        <end position="137"/>
    </location>
</feature>
<evidence type="ECO:0000313" key="4">
    <source>
        <dbReference type="Proteomes" id="UP000316921"/>
    </source>
</evidence>
<keyword evidence="2" id="KW-0812">Transmembrane</keyword>
<name>A0A518BG88_9BACT</name>
<dbReference type="AlphaFoldDB" id="A0A518BG88"/>
<keyword evidence="2" id="KW-1133">Transmembrane helix</keyword>
<gene>
    <name evidence="3" type="ORF">Pla133_10630</name>
</gene>
<organism evidence="3 4">
    <name type="scientific">Engelhardtia mirabilis</name>
    <dbReference type="NCBI Taxonomy" id="2528011"/>
    <lineage>
        <taxon>Bacteria</taxon>
        <taxon>Pseudomonadati</taxon>
        <taxon>Planctomycetota</taxon>
        <taxon>Planctomycetia</taxon>
        <taxon>Planctomycetia incertae sedis</taxon>
        <taxon>Engelhardtia</taxon>
    </lineage>
</organism>
<keyword evidence="4" id="KW-1185">Reference proteome</keyword>
<evidence type="ECO:0000256" key="2">
    <source>
        <dbReference type="SAM" id="Phobius"/>
    </source>
</evidence>
<reference evidence="3 4" key="1">
    <citation type="submission" date="2019-02" db="EMBL/GenBank/DDBJ databases">
        <title>Deep-cultivation of Planctomycetes and their phenomic and genomic characterization uncovers novel biology.</title>
        <authorList>
            <person name="Wiegand S."/>
            <person name="Jogler M."/>
            <person name="Boedeker C."/>
            <person name="Pinto D."/>
            <person name="Vollmers J."/>
            <person name="Rivas-Marin E."/>
            <person name="Kohn T."/>
            <person name="Peeters S.H."/>
            <person name="Heuer A."/>
            <person name="Rast P."/>
            <person name="Oberbeckmann S."/>
            <person name="Bunk B."/>
            <person name="Jeske O."/>
            <person name="Meyerdierks A."/>
            <person name="Storesund J.E."/>
            <person name="Kallscheuer N."/>
            <person name="Luecker S."/>
            <person name="Lage O.M."/>
            <person name="Pohl T."/>
            <person name="Merkel B.J."/>
            <person name="Hornburger P."/>
            <person name="Mueller R.-W."/>
            <person name="Bruemmer F."/>
            <person name="Labrenz M."/>
            <person name="Spormann A.M."/>
            <person name="Op den Camp H."/>
            <person name="Overmann J."/>
            <person name="Amann R."/>
            <person name="Jetten M.S.M."/>
            <person name="Mascher T."/>
            <person name="Medema M.H."/>
            <person name="Devos D.P."/>
            <person name="Kaster A.-K."/>
            <person name="Ovreas L."/>
            <person name="Rohde M."/>
            <person name="Galperin M.Y."/>
            <person name="Jogler C."/>
        </authorList>
    </citation>
    <scope>NUCLEOTIDE SEQUENCE [LARGE SCALE GENOMIC DNA]</scope>
    <source>
        <strain evidence="3 4">Pla133</strain>
    </source>
</reference>
<evidence type="ECO:0000313" key="3">
    <source>
        <dbReference type="EMBL" id="QDU65997.1"/>
    </source>
</evidence>
<proteinExistence type="predicted"/>
<feature type="compositionally biased region" description="Basic and acidic residues" evidence="1">
    <location>
        <begin position="56"/>
        <end position="74"/>
    </location>
</feature>